<dbReference type="EMBL" id="LBSF01000047">
    <property type="protein sequence ID" value="KKQ10997.1"/>
    <property type="molecule type" value="Genomic_DNA"/>
</dbReference>
<dbReference type="FunFam" id="3.30.1330.40:FF:000001">
    <property type="entry name" value="L-PSP family endoribonuclease"/>
    <property type="match status" value="1"/>
</dbReference>
<dbReference type="AlphaFoldDB" id="A0A0G0EZL8"/>
<proteinExistence type="inferred from homology"/>
<dbReference type="InterPro" id="IPR006056">
    <property type="entry name" value="RidA"/>
</dbReference>
<dbReference type="Pfam" id="PF01042">
    <property type="entry name" value="Ribonuc_L-PSP"/>
    <property type="match status" value="1"/>
</dbReference>
<dbReference type="InterPro" id="IPR006175">
    <property type="entry name" value="YjgF/YER057c/UK114"/>
</dbReference>
<sequence length="124" mass="14016">MKKEIKSTEVPKAIGPYSQGIEVQNTVYTSGQIHLTKGGILVEGTDEEKVIQVMQNLENILKESDMTFENVVKTTIYITDMGIWNTLNEVYSRYFTQPYPARETVVVKELPKGAVLEMSMIAVR</sequence>
<gene>
    <name evidence="2" type="ORF">US24_C0047G0006</name>
</gene>
<dbReference type="PATRIC" id="fig|1619091.4.peg.535"/>
<reference evidence="2 3" key="1">
    <citation type="journal article" date="2015" name="Nature">
        <title>rRNA introns, odd ribosomes, and small enigmatic genomes across a large radiation of phyla.</title>
        <authorList>
            <person name="Brown C.T."/>
            <person name="Hug L.A."/>
            <person name="Thomas B.C."/>
            <person name="Sharon I."/>
            <person name="Castelle C.J."/>
            <person name="Singh A."/>
            <person name="Wilkins M.J."/>
            <person name="Williams K.H."/>
            <person name="Banfield J.F."/>
        </authorList>
    </citation>
    <scope>NUCLEOTIDE SEQUENCE [LARGE SCALE GENOMIC DNA]</scope>
</reference>
<dbReference type="Proteomes" id="UP000034075">
    <property type="component" value="Unassembled WGS sequence"/>
</dbReference>
<protein>
    <submittedName>
        <fullName evidence="2">Uncharacterized protein</fullName>
    </submittedName>
</protein>
<organism evidence="2 3">
    <name type="scientific">candidate division WS6 bacterium GW2011_GWC2_36_7</name>
    <dbReference type="NCBI Taxonomy" id="1619091"/>
    <lineage>
        <taxon>Bacteria</taxon>
        <taxon>Candidatus Dojkabacteria</taxon>
    </lineage>
</organism>
<evidence type="ECO:0000313" key="2">
    <source>
        <dbReference type="EMBL" id="KKQ10997.1"/>
    </source>
</evidence>
<comment type="caution">
    <text evidence="2">The sequence shown here is derived from an EMBL/GenBank/DDBJ whole genome shotgun (WGS) entry which is preliminary data.</text>
</comment>
<name>A0A0G0EZL8_9BACT</name>
<comment type="similarity">
    <text evidence="1">Belongs to the RutC family.</text>
</comment>
<dbReference type="CDD" id="cd00448">
    <property type="entry name" value="YjgF_YER057c_UK114_family"/>
    <property type="match status" value="1"/>
</dbReference>
<dbReference type="InterPro" id="IPR035959">
    <property type="entry name" value="RutC-like_sf"/>
</dbReference>
<dbReference type="NCBIfam" id="TIGR00004">
    <property type="entry name" value="Rid family detoxifying hydrolase"/>
    <property type="match status" value="1"/>
</dbReference>
<dbReference type="PANTHER" id="PTHR11803:SF39">
    <property type="entry name" value="2-IMINOBUTANOATE_2-IMINOPROPANOATE DEAMINASE"/>
    <property type="match status" value="1"/>
</dbReference>
<evidence type="ECO:0000256" key="1">
    <source>
        <dbReference type="ARBA" id="ARBA00010552"/>
    </source>
</evidence>
<dbReference type="PANTHER" id="PTHR11803">
    <property type="entry name" value="2-IMINOBUTANOATE/2-IMINOPROPANOATE DEAMINASE RIDA"/>
    <property type="match status" value="1"/>
</dbReference>
<dbReference type="GO" id="GO:0019239">
    <property type="term" value="F:deaminase activity"/>
    <property type="evidence" value="ECO:0007669"/>
    <property type="project" value="TreeGrafter"/>
</dbReference>
<dbReference type="SUPFAM" id="SSF55298">
    <property type="entry name" value="YjgF-like"/>
    <property type="match status" value="1"/>
</dbReference>
<dbReference type="Gene3D" id="3.30.1330.40">
    <property type="entry name" value="RutC-like"/>
    <property type="match status" value="1"/>
</dbReference>
<evidence type="ECO:0000313" key="3">
    <source>
        <dbReference type="Proteomes" id="UP000034075"/>
    </source>
</evidence>
<accession>A0A0G0EZL8</accession>
<dbReference type="GO" id="GO:0005829">
    <property type="term" value="C:cytosol"/>
    <property type="evidence" value="ECO:0007669"/>
    <property type="project" value="TreeGrafter"/>
</dbReference>